<evidence type="ECO:0000313" key="3">
    <source>
        <dbReference type="Proteomes" id="UP000244193"/>
    </source>
</evidence>
<dbReference type="AlphaFoldDB" id="A0A2S0RLC5"/>
<evidence type="ECO:0000313" key="2">
    <source>
        <dbReference type="EMBL" id="AWA31532.1"/>
    </source>
</evidence>
<dbReference type="OrthoDB" id="1373771at2"/>
<feature type="domain" description="DUF7660" evidence="1">
    <location>
        <begin position="13"/>
        <end position="86"/>
    </location>
</feature>
<gene>
    <name evidence="2" type="ORF">HYN48_14420</name>
</gene>
<dbReference type="Pfam" id="PF24693">
    <property type="entry name" value="DUF7660"/>
    <property type="match status" value="1"/>
</dbReference>
<keyword evidence="3" id="KW-1185">Reference proteome</keyword>
<organism evidence="2 3">
    <name type="scientific">Flavobacterium magnum</name>
    <dbReference type="NCBI Taxonomy" id="2162713"/>
    <lineage>
        <taxon>Bacteria</taxon>
        <taxon>Pseudomonadati</taxon>
        <taxon>Bacteroidota</taxon>
        <taxon>Flavobacteriia</taxon>
        <taxon>Flavobacteriales</taxon>
        <taxon>Flavobacteriaceae</taxon>
        <taxon>Flavobacterium</taxon>
    </lineage>
</organism>
<reference evidence="2 3" key="1">
    <citation type="submission" date="2018-04" db="EMBL/GenBank/DDBJ databases">
        <title>Genome sequencing of Flavobacterium sp. HYN0048.</title>
        <authorList>
            <person name="Yi H."/>
            <person name="Baek C."/>
        </authorList>
    </citation>
    <scope>NUCLEOTIDE SEQUENCE [LARGE SCALE GENOMIC DNA]</scope>
    <source>
        <strain evidence="2 3">HYN0048</strain>
    </source>
</reference>
<dbReference type="KEGG" id="fmg:HYN48_14420"/>
<dbReference type="Proteomes" id="UP000244193">
    <property type="component" value="Chromosome"/>
</dbReference>
<dbReference type="InterPro" id="IPR056077">
    <property type="entry name" value="DUF7660"/>
</dbReference>
<proteinExistence type="predicted"/>
<accession>A0A2S0RLC5</accession>
<evidence type="ECO:0000259" key="1">
    <source>
        <dbReference type="Pfam" id="PF24693"/>
    </source>
</evidence>
<protein>
    <recommendedName>
        <fullName evidence="1">DUF7660 domain-containing protein</fullName>
    </recommendedName>
</protein>
<dbReference type="EMBL" id="CP028811">
    <property type="protein sequence ID" value="AWA31532.1"/>
    <property type="molecule type" value="Genomic_DNA"/>
</dbReference>
<name>A0A2S0RLC5_9FLAO</name>
<sequence>MDTRIEATKNIRTRQDFIVFLNELLLEYRANGPEWENNNLENFLSALADCAEGIDGFYANTQPQMNAEEASWKIFADILMSARIYE</sequence>